<sequence length="40" mass="4367">MPYLPSSSLVPLSGGNEVYTDSFFGKIALKVLPDKHFTIP</sequence>
<gene>
    <name evidence="1" type="ORF">MICAB_7380001</name>
</gene>
<reference evidence="1 2" key="1">
    <citation type="submission" date="2012-04" db="EMBL/GenBank/DDBJ databases">
        <authorList>
            <person name="Genoscope - CEA"/>
        </authorList>
    </citation>
    <scope>NUCLEOTIDE SEQUENCE [LARGE SCALE GENOMIC DNA]</scope>
    <source>
        <strain evidence="1 2">9717</strain>
    </source>
</reference>
<organism evidence="1 2">
    <name type="scientific">Microcystis aeruginosa PCC 9717</name>
    <dbReference type="NCBI Taxonomy" id="1160286"/>
    <lineage>
        <taxon>Bacteria</taxon>
        <taxon>Bacillati</taxon>
        <taxon>Cyanobacteriota</taxon>
        <taxon>Cyanophyceae</taxon>
        <taxon>Oscillatoriophycideae</taxon>
        <taxon>Chroococcales</taxon>
        <taxon>Microcystaceae</taxon>
        <taxon>Microcystis</taxon>
    </lineage>
</organism>
<evidence type="ECO:0000313" key="2">
    <source>
        <dbReference type="Proteomes" id="UP000003172"/>
    </source>
</evidence>
<accession>I4FX26</accession>
<dbReference type="Proteomes" id="UP000003172">
    <property type="component" value="Unassembled WGS sequence"/>
</dbReference>
<comment type="caution">
    <text evidence="1">The sequence shown here is derived from an EMBL/GenBank/DDBJ whole genome shotgun (WGS) entry which is preliminary data.</text>
</comment>
<evidence type="ECO:0000313" key="1">
    <source>
        <dbReference type="EMBL" id="CCI00201.1"/>
    </source>
</evidence>
<protein>
    <submittedName>
        <fullName evidence="1">Uncharacterized protein</fullName>
    </submittedName>
</protein>
<dbReference type="HOGENOM" id="CLU_3292458_0_0_3"/>
<dbReference type="AlphaFoldDB" id="I4FX26"/>
<proteinExistence type="predicted"/>
<dbReference type="EMBL" id="CAII01000710">
    <property type="protein sequence ID" value="CCI00201.1"/>
    <property type="molecule type" value="Genomic_DNA"/>
</dbReference>
<name>I4FX26_MICAE</name>